<name>A0ABR6TKN6_9FIRM</name>
<dbReference type="Gene3D" id="3.40.50.2000">
    <property type="entry name" value="Glycogen Phosphorylase B"/>
    <property type="match status" value="2"/>
</dbReference>
<dbReference type="EC" id="5.1.3.14" evidence="3"/>
<keyword evidence="1 4" id="KW-0413">Isomerase</keyword>
<dbReference type="InterPro" id="IPR029767">
    <property type="entry name" value="WecB-like"/>
</dbReference>
<accession>A0ABR6TKN6</accession>
<evidence type="ECO:0000313" key="6">
    <source>
        <dbReference type="EMBL" id="MBC2575976.1"/>
    </source>
</evidence>
<protein>
    <recommendedName>
        <fullName evidence="3">UDP-N-acetylglucosamine 2-epimerase (non-hydrolyzing)</fullName>
        <ecNumber evidence="3">5.1.3.14</ecNumber>
    </recommendedName>
</protein>
<keyword evidence="7" id="KW-1185">Reference proteome</keyword>
<dbReference type="NCBIfam" id="TIGR00236">
    <property type="entry name" value="wecB"/>
    <property type="match status" value="1"/>
</dbReference>
<comment type="caution">
    <text evidence="6">The sequence shown here is derived from an EMBL/GenBank/DDBJ whole genome shotgun (WGS) entry which is preliminary data.</text>
</comment>
<evidence type="ECO:0000256" key="3">
    <source>
        <dbReference type="ARBA" id="ARBA00038858"/>
    </source>
</evidence>
<dbReference type="PANTHER" id="PTHR43174">
    <property type="entry name" value="UDP-N-ACETYLGLUCOSAMINE 2-EPIMERASE"/>
    <property type="match status" value="1"/>
</dbReference>
<dbReference type="RefSeq" id="WP_185623989.1">
    <property type="nucleotide sequence ID" value="NZ_JABGBW010000002.1"/>
</dbReference>
<comment type="similarity">
    <text evidence="2 4">Belongs to the UDP-N-acetylglucosamine 2-epimerase family.</text>
</comment>
<dbReference type="SUPFAM" id="SSF53756">
    <property type="entry name" value="UDP-Glycosyltransferase/glycogen phosphorylase"/>
    <property type="match status" value="1"/>
</dbReference>
<dbReference type="InterPro" id="IPR003331">
    <property type="entry name" value="UDP_GlcNAc_Epimerase_2_dom"/>
</dbReference>
<proteinExistence type="inferred from homology"/>
<evidence type="ECO:0000256" key="1">
    <source>
        <dbReference type="ARBA" id="ARBA00023235"/>
    </source>
</evidence>
<gene>
    <name evidence="6" type="primary">wecB</name>
    <name evidence="6" type="ORF">HLB29_04690</name>
</gene>
<organism evidence="6 7">
    <name type="scientific">Peptostreptococcus canis</name>
    <dbReference type="NCBI Taxonomy" id="1159213"/>
    <lineage>
        <taxon>Bacteria</taxon>
        <taxon>Bacillati</taxon>
        <taxon>Bacillota</taxon>
        <taxon>Clostridia</taxon>
        <taxon>Peptostreptococcales</taxon>
        <taxon>Peptostreptococcaceae</taxon>
        <taxon>Peptostreptococcus</taxon>
    </lineage>
</organism>
<evidence type="ECO:0000313" key="7">
    <source>
        <dbReference type="Proteomes" id="UP000713904"/>
    </source>
</evidence>
<sequence length="366" mass="41676">MKKIMVVFGTRPEAIKMAPVIKELYKRDGVNTIVCVTGQHREMLNQVLEIFDIKPDYNLEIMKESQTLGYITSTILMKLDEIIKIEKPDIVVVHGDTTTTFAASLSAFYNKVEIAHIEAGLRTYNKYSPYPEEVNRQMVGIISDYNFAPTKLAYENLIKEGKNIKNIYITGNTAIDVLKYTIKPDFDNEYIKWLDNSKLILLTAHRRENIGVPLERIFEAVKEIVDRYQDVKVIYPVHKNPILIETAKKVFENMERIKLIEPLDVVTFHNLISKSHIILTDSGGIQEEAPALNIPVVVLRDSTERQEGVEAGTLLMAGTDKEKIVEKVCSLMERKDEYERVAKSINPYGDGTASSQIVDILLERNV</sequence>
<reference evidence="6 7" key="1">
    <citation type="submission" date="2020-05" db="EMBL/GenBank/DDBJ databases">
        <title>Draft genome of xy-202 and genomic insight in genome of the genus Peptostreptococcus.</title>
        <authorList>
            <person name="Zhang Z."/>
        </authorList>
    </citation>
    <scope>NUCLEOTIDE SEQUENCE [LARGE SCALE GENOMIC DNA]</scope>
    <source>
        <strain evidence="6 7">DSM 27025</strain>
    </source>
</reference>
<dbReference type="Proteomes" id="UP000713904">
    <property type="component" value="Unassembled WGS sequence"/>
</dbReference>
<dbReference type="CDD" id="cd03786">
    <property type="entry name" value="GTB_UDP-GlcNAc_2-Epimerase"/>
    <property type="match status" value="1"/>
</dbReference>
<dbReference type="PANTHER" id="PTHR43174:SF2">
    <property type="entry name" value="UDP-N-ACETYLGLUCOSAMINE 2-EPIMERASE"/>
    <property type="match status" value="1"/>
</dbReference>
<evidence type="ECO:0000259" key="5">
    <source>
        <dbReference type="Pfam" id="PF02350"/>
    </source>
</evidence>
<evidence type="ECO:0000256" key="4">
    <source>
        <dbReference type="RuleBase" id="RU003513"/>
    </source>
</evidence>
<dbReference type="GO" id="GO:0008761">
    <property type="term" value="F:UDP-N-acetylglucosamine 2-epimerase activity"/>
    <property type="evidence" value="ECO:0007669"/>
    <property type="project" value="UniProtKB-EC"/>
</dbReference>
<dbReference type="Pfam" id="PF02350">
    <property type="entry name" value="Epimerase_2"/>
    <property type="match status" value="1"/>
</dbReference>
<evidence type="ECO:0000256" key="2">
    <source>
        <dbReference type="ARBA" id="ARBA00038209"/>
    </source>
</evidence>
<dbReference type="EMBL" id="JABGBW010000002">
    <property type="protein sequence ID" value="MBC2575976.1"/>
    <property type="molecule type" value="Genomic_DNA"/>
</dbReference>
<feature type="domain" description="UDP-N-acetylglucosamine 2-epimerase" evidence="5">
    <location>
        <begin position="23"/>
        <end position="361"/>
    </location>
</feature>